<evidence type="ECO:0000256" key="1">
    <source>
        <dbReference type="SAM" id="MobiDB-lite"/>
    </source>
</evidence>
<accession>A0A6A5YWG9</accession>
<keyword evidence="3" id="KW-1185">Reference proteome</keyword>
<feature type="compositionally biased region" description="Polar residues" evidence="1">
    <location>
        <begin position="173"/>
        <end position="194"/>
    </location>
</feature>
<dbReference type="AlphaFoldDB" id="A0A6A5YWG9"/>
<dbReference type="Proteomes" id="UP000799770">
    <property type="component" value="Unassembled WGS sequence"/>
</dbReference>
<feature type="region of interest" description="Disordered" evidence="1">
    <location>
        <begin position="173"/>
        <end position="221"/>
    </location>
</feature>
<gene>
    <name evidence="2" type="ORF">BDV96DRAFT_603505</name>
</gene>
<evidence type="ECO:0000313" key="2">
    <source>
        <dbReference type="EMBL" id="KAF2110897.1"/>
    </source>
</evidence>
<sequence length="291" mass="31612">MLESNIWLSGSSLRKAIWRNARDRGDSFSLSASHHLSASQAVNRVWLNFAMERCSISTEREDTPQSTRIKCGFVASSGSRSEVSLRSLIATLSARILPSWVSASPALNLLSFAAPNVFCISHKHRHHTSSRWRLVCLKSLLLKLSMIARIMILPKSLPSHVIPANWYPEDTLESNQNNEYPSSASPTRLNTRSMTARRDGGGGLPTLRKTPNPQQSAAAAAATPITIRVKSAAAARRPGTEVDLTIVSMRAASRRQSRVSAEFSITGVEADFLDAHAGGTNIIDRIEAGGA</sequence>
<dbReference type="EMBL" id="ML977336">
    <property type="protein sequence ID" value="KAF2110897.1"/>
    <property type="molecule type" value="Genomic_DNA"/>
</dbReference>
<name>A0A6A5YWG9_9PLEO</name>
<proteinExistence type="predicted"/>
<reference evidence="2" key="1">
    <citation type="journal article" date="2020" name="Stud. Mycol.">
        <title>101 Dothideomycetes genomes: a test case for predicting lifestyles and emergence of pathogens.</title>
        <authorList>
            <person name="Haridas S."/>
            <person name="Albert R."/>
            <person name="Binder M."/>
            <person name="Bloem J."/>
            <person name="Labutti K."/>
            <person name="Salamov A."/>
            <person name="Andreopoulos B."/>
            <person name="Baker S."/>
            <person name="Barry K."/>
            <person name="Bills G."/>
            <person name="Bluhm B."/>
            <person name="Cannon C."/>
            <person name="Castanera R."/>
            <person name="Culley D."/>
            <person name="Daum C."/>
            <person name="Ezra D."/>
            <person name="Gonzalez J."/>
            <person name="Henrissat B."/>
            <person name="Kuo A."/>
            <person name="Liang C."/>
            <person name="Lipzen A."/>
            <person name="Lutzoni F."/>
            <person name="Magnuson J."/>
            <person name="Mondo S."/>
            <person name="Nolan M."/>
            <person name="Ohm R."/>
            <person name="Pangilinan J."/>
            <person name="Park H.-J."/>
            <person name="Ramirez L."/>
            <person name="Alfaro M."/>
            <person name="Sun H."/>
            <person name="Tritt A."/>
            <person name="Yoshinaga Y."/>
            <person name="Zwiers L.-H."/>
            <person name="Turgeon B."/>
            <person name="Goodwin S."/>
            <person name="Spatafora J."/>
            <person name="Crous P."/>
            <person name="Grigoriev I."/>
        </authorList>
    </citation>
    <scope>NUCLEOTIDE SEQUENCE</scope>
    <source>
        <strain evidence="2">CBS 627.86</strain>
    </source>
</reference>
<protein>
    <submittedName>
        <fullName evidence="2">Uncharacterized protein</fullName>
    </submittedName>
</protein>
<organism evidence="2 3">
    <name type="scientific">Lophiotrema nucula</name>
    <dbReference type="NCBI Taxonomy" id="690887"/>
    <lineage>
        <taxon>Eukaryota</taxon>
        <taxon>Fungi</taxon>
        <taxon>Dikarya</taxon>
        <taxon>Ascomycota</taxon>
        <taxon>Pezizomycotina</taxon>
        <taxon>Dothideomycetes</taxon>
        <taxon>Pleosporomycetidae</taxon>
        <taxon>Pleosporales</taxon>
        <taxon>Lophiotremataceae</taxon>
        <taxon>Lophiotrema</taxon>
    </lineage>
</organism>
<evidence type="ECO:0000313" key="3">
    <source>
        <dbReference type="Proteomes" id="UP000799770"/>
    </source>
</evidence>